<evidence type="ECO:0000313" key="3">
    <source>
        <dbReference type="EMBL" id="KAG9265276.1"/>
    </source>
</evidence>
<dbReference type="GO" id="GO:0060271">
    <property type="term" value="P:cilium assembly"/>
    <property type="evidence" value="ECO:0007669"/>
    <property type="project" value="TreeGrafter"/>
</dbReference>
<dbReference type="Proteomes" id="UP000752171">
    <property type="component" value="Unassembled WGS sequence"/>
</dbReference>
<feature type="domain" description="C2" evidence="2">
    <location>
        <begin position="1117"/>
        <end position="1281"/>
    </location>
</feature>
<reference evidence="4" key="2">
    <citation type="submission" date="2025-05" db="UniProtKB">
        <authorList>
            <consortium name="Ensembl"/>
        </authorList>
    </citation>
    <scope>IDENTIFICATION</scope>
</reference>
<feature type="compositionally biased region" description="Acidic residues" evidence="1">
    <location>
        <begin position="2085"/>
        <end position="2097"/>
    </location>
</feature>
<feature type="compositionally biased region" description="Acidic residues" evidence="1">
    <location>
        <begin position="1529"/>
        <end position="1545"/>
    </location>
</feature>
<dbReference type="Pfam" id="PF00168">
    <property type="entry name" value="C2"/>
    <property type="match status" value="3"/>
</dbReference>
<dbReference type="SMART" id="SM00239">
    <property type="entry name" value="C2"/>
    <property type="match status" value="5"/>
</dbReference>
<feature type="compositionally biased region" description="Polar residues" evidence="1">
    <location>
        <begin position="1565"/>
        <end position="1576"/>
    </location>
</feature>
<evidence type="ECO:0000313" key="5">
    <source>
        <dbReference type="Proteomes" id="UP000694621"/>
    </source>
</evidence>
<dbReference type="CDD" id="cd00030">
    <property type="entry name" value="C2"/>
    <property type="match status" value="1"/>
</dbReference>
<feature type="compositionally biased region" description="Acidic residues" evidence="1">
    <location>
        <begin position="1330"/>
        <end position="1344"/>
    </location>
</feature>
<feature type="region of interest" description="Disordered" evidence="1">
    <location>
        <begin position="1901"/>
        <end position="1922"/>
    </location>
</feature>
<name>A0A8B9LHR2_ASTMX</name>
<dbReference type="GO" id="GO:0061511">
    <property type="term" value="P:centriole elongation"/>
    <property type="evidence" value="ECO:0007669"/>
    <property type="project" value="TreeGrafter"/>
</dbReference>
<dbReference type="GO" id="GO:0034451">
    <property type="term" value="C:centriolar satellite"/>
    <property type="evidence" value="ECO:0007669"/>
    <property type="project" value="TreeGrafter"/>
</dbReference>
<dbReference type="KEGG" id="amex:103046868"/>
<feature type="compositionally biased region" description="Basic and acidic residues" evidence="1">
    <location>
        <begin position="1863"/>
        <end position="1876"/>
    </location>
</feature>
<dbReference type="PROSITE" id="PS50004">
    <property type="entry name" value="C2"/>
    <property type="match status" value="4"/>
</dbReference>
<feature type="domain" description="C2" evidence="2">
    <location>
        <begin position="738"/>
        <end position="865"/>
    </location>
</feature>
<dbReference type="SUPFAM" id="SSF49562">
    <property type="entry name" value="C2 domain (Calcium/lipid-binding domain, CaLB)"/>
    <property type="match status" value="3"/>
</dbReference>
<dbReference type="PANTHER" id="PTHR21254">
    <property type="entry name" value="C2 DOMAIN-CONTAINING PROTEIN 3"/>
    <property type="match status" value="1"/>
</dbReference>
<organism evidence="4 5">
    <name type="scientific">Astyanax mexicanus</name>
    <name type="common">Blind cave fish</name>
    <name type="synonym">Astyanax fasciatus mexicanus</name>
    <dbReference type="NCBI Taxonomy" id="7994"/>
    <lineage>
        <taxon>Eukaryota</taxon>
        <taxon>Metazoa</taxon>
        <taxon>Chordata</taxon>
        <taxon>Craniata</taxon>
        <taxon>Vertebrata</taxon>
        <taxon>Euteleostomi</taxon>
        <taxon>Actinopterygii</taxon>
        <taxon>Neopterygii</taxon>
        <taxon>Teleostei</taxon>
        <taxon>Ostariophysi</taxon>
        <taxon>Characiformes</taxon>
        <taxon>Characoidei</taxon>
        <taxon>Acestrorhamphidae</taxon>
        <taxon>Acestrorhamphinae</taxon>
        <taxon>Astyanax</taxon>
    </lineage>
</organism>
<feature type="region of interest" description="Disordered" evidence="1">
    <location>
        <begin position="438"/>
        <end position="460"/>
    </location>
</feature>
<feature type="compositionally biased region" description="Polar residues" evidence="1">
    <location>
        <begin position="1902"/>
        <end position="1916"/>
    </location>
</feature>
<feature type="region of interest" description="Disordered" evidence="1">
    <location>
        <begin position="1520"/>
        <end position="1590"/>
    </location>
</feature>
<feature type="compositionally biased region" description="Basic residues" evidence="1">
    <location>
        <begin position="1"/>
        <end position="13"/>
    </location>
</feature>
<gene>
    <name evidence="4" type="primary">c2cd3</name>
    <name evidence="3" type="synonym">C2CD3</name>
    <name evidence="3" type="ORF">AMEX_G21655</name>
</gene>
<feature type="region of interest" description="Disordered" evidence="1">
    <location>
        <begin position="1327"/>
        <end position="1346"/>
    </location>
</feature>
<dbReference type="GeneID" id="103046868"/>
<feature type="compositionally biased region" description="Polar residues" evidence="1">
    <location>
        <begin position="2018"/>
        <end position="2033"/>
    </location>
</feature>
<feature type="compositionally biased region" description="Acidic residues" evidence="1">
    <location>
        <begin position="2141"/>
        <end position="2157"/>
    </location>
</feature>
<evidence type="ECO:0000313" key="6">
    <source>
        <dbReference type="Proteomes" id="UP000752171"/>
    </source>
</evidence>
<feature type="region of interest" description="Disordered" evidence="1">
    <location>
        <begin position="1"/>
        <end position="23"/>
    </location>
</feature>
<dbReference type="GO" id="GO:0005814">
    <property type="term" value="C:centriole"/>
    <property type="evidence" value="ECO:0007669"/>
    <property type="project" value="TreeGrafter"/>
</dbReference>
<proteinExistence type="predicted"/>
<feature type="region of interest" description="Disordered" evidence="1">
    <location>
        <begin position="1857"/>
        <end position="1878"/>
    </location>
</feature>
<accession>A0A8B9LHR2</accession>
<dbReference type="GO" id="GO:0071539">
    <property type="term" value="P:protein localization to centrosome"/>
    <property type="evidence" value="ECO:0007669"/>
    <property type="project" value="TreeGrafter"/>
</dbReference>
<dbReference type="InterPro" id="IPR035892">
    <property type="entry name" value="C2_domain_sf"/>
</dbReference>
<feature type="compositionally biased region" description="Polar residues" evidence="1">
    <location>
        <begin position="1964"/>
        <end position="1973"/>
    </location>
</feature>
<feature type="domain" description="C2" evidence="2">
    <location>
        <begin position="1568"/>
        <end position="1703"/>
    </location>
</feature>
<evidence type="ECO:0000256" key="1">
    <source>
        <dbReference type="SAM" id="MobiDB-lite"/>
    </source>
</evidence>
<evidence type="ECO:0000259" key="2">
    <source>
        <dbReference type="PROSITE" id="PS50004"/>
    </source>
</evidence>
<dbReference type="InterPro" id="IPR000008">
    <property type="entry name" value="C2_dom"/>
</dbReference>
<dbReference type="OrthoDB" id="79771at2759"/>
<feature type="compositionally biased region" description="Polar residues" evidence="1">
    <location>
        <begin position="735"/>
        <end position="745"/>
    </location>
</feature>
<evidence type="ECO:0000313" key="4">
    <source>
        <dbReference type="Ensembl" id="ENSAMXP00005051693.1"/>
    </source>
</evidence>
<feature type="compositionally biased region" description="Polar residues" evidence="1">
    <location>
        <begin position="659"/>
        <end position="669"/>
    </location>
</feature>
<dbReference type="EMBL" id="JAICCE010000018">
    <property type="protein sequence ID" value="KAG9265276.1"/>
    <property type="molecule type" value="Genomic_DNA"/>
</dbReference>
<dbReference type="Pfam" id="PF25339">
    <property type="entry name" value="C2_C2CD3_N"/>
    <property type="match status" value="1"/>
</dbReference>
<dbReference type="PANTHER" id="PTHR21254:SF1">
    <property type="entry name" value="C2 DOMAIN-CONTAINING PROTEIN 3"/>
    <property type="match status" value="1"/>
</dbReference>
<feature type="compositionally biased region" description="Basic and acidic residues" evidence="1">
    <location>
        <begin position="2098"/>
        <end position="2108"/>
    </location>
</feature>
<protein>
    <submittedName>
        <fullName evidence="3">C2 domain-containing protein 3 isoform X1</fullName>
    </submittedName>
</protein>
<dbReference type="InterPro" id="IPR057537">
    <property type="entry name" value="C2_C2CD3_N"/>
</dbReference>
<dbReference type="CTD" id="26005"/>
<dbReference type="OMA" id="CYMPVVD"/>
<feature type="region of interest" description="Disordered" evidence="1">
    <location>
        <begin position="1964"/>
        <end position="2178"/>
    </location>
</feature>
<sequence length="2262" mass="248435">MKKKKLQSVRSGRRVISDVSPSTSVPPLVEGQVRCFLRVTVSRVLWTINRPPPVTLVRLRWWGESSGGTVFCPRDGSLTRQKDVKSTCRFPVRCGPKQFTSYLTDMGSLVLDVLTKPDHLPIARVQIAGIARLSLSHSINGFFTLVSPTSEKLGELQVALALEPLTETYDSSGSVPTTDMSTDAAVPAPGLISDQGLLAPPLVQLGPSKIGRESVEGSSSSTPRGKDHLYFQERGVPIRSRSPLKPDNISTHQNLHSYGSRSGIEPSLNTDNNPGVHMPSGDSRASVDLLSVLLERGSKLRNAMVVSALKSDTDCDVLKDTPLPLPRDNIGISPLSPPVPSSGQLLQNILHSDLHNSSQDPDHLRPEGTIDTHDVAVDLLLGSVNGSVLPIWDGDGSPQGSLSGCSSVMMDSELGDPQFDQSLLENLFYKASRADSCLSEKEEDTQKKPSSEKNNRLDSGVGQHVGAESVFSGLSVDRIACLGSIHVARVVILQLTVPTDSVSNTARKLSGKGKPPRPLTSKKCSYFVEYLFPLPLTDDKTGLAVPAEVTRVVSSKVVDGVVNFQQRTVFPVHFSGPTIKQWWDTSLTFKIFCRKSYQKKPVPVGVAKFPLRTILQSDRLSITTAIPIQKLDVDSDKEDIGPLKVSLELAADKKEFSSKSRSGKTTLSPAASPRKAPLPEVDISPDPQGEGPSGDFPPVFEFDSRRGPSPLTVPPPQNILMPRIRSRSSSPRSRVQNSPHKTPQSADEDERELLLHTLLVVPDGKDFSCAPMQPNVYLNCKLFGSEETTRSVVSWGQTHPTFNLVQVAPVALNSRLLERMKNNVMIIEVWLRAGSSHNDKLLGLVKLPLHQFYMSFRDPKISQLLLKSQYPVLAVDSYMPVVDIFTGGTRGRLRVCLAMGLSQQITSLQRMRDEELASVSQIPRPAHLLDHRPVPEIKANAAPATALNEHVFVVRVEKVRGLTPLQSTVWGEADCYIHYSFPAQEDDARQDVDPHVVESSVNLKSYRTVTTLCVPDPVFGHSETHVLVASPAVPVQRLLLSSLASQGPSAGGGIPFEVWCRYYYPNVREQLVARGVLPMAKLCAMVTMQRQGQTEAQLFSLPLIPRTDRPSDVQPQPSGLLEVSVQYRTRPVRGTGVSSGALASRMVNLVVQVHRAAGLQAAARAAALQYYSEVGVNCFVTIQLSLLSERESRSTRVVARSFSPEFEYHAEFCCQMLVQRDTGESVSLVELLEDAVAVFTVYNRDTRKGVGASTPKDAVLGSVRIRLADLLHKRTGISGWYGLSLPPSASSHCNLTTVGGLELSIHFSHHADRERVLSSARLLGWQDKGDDGEEKEEDKEEGDLGSERWQSLGLSVSMPRAWLPIHCLLLPGHTELQRSTYCYYRYKLYDQDTFCSQLRHPILEAIEEEESGRADLDSGIATVAFPGNQTVELRGSQPLLWYLREERLEVQLWVSFGKGKRTRPHDSDRLVGSAFLDLSTLTIASKQKLTISGVYPLFKRSAADLGGAALRAHITATTGSACPPAPALPEEEEQVSSPGEEEEDQVPLSRLSRSADGVSRWSRVPSRQPTKSTIISEPQPPSRGAELSEEETFTARISVERAMHLSLKGCPLAERSGSLPSCCVSYAVADSSATLSTDVVQDSDCPVWDHHQECRLSKELLVDPQQALVFKVWHKGELERVIGFASVDLSPLLSGFQSVSGWYNITDFSGQCQGQIKVSVSPLTGVQELRPQRLALCENTNTDSSSLFSALPLCYQTTAVYSSFPSHITRFPEQRISSPSDILLSARSSVADRHDEHMDNVRRFHHALQEGESAPLPSGAGDAHPSSSVLFSALRKNLSELDDIQKYFSRKLATPVFSGMGEQGRDTRQEQHRDSETDTAQLLLKSNKLVGEVNSIIKGLGTRQTEPASSNSQLNPSTPPQREVHVFSGVIGLTLAESDSCDTEGCSPKEPERRLEDISTYTSPAAEQLSQSPVPEDEDIHQDNSSSEEENGHKEVNDAEEEDEEFEETLVEPRPLNEVTSITDRTSPWTSVLSDPDLGSLESLEVEEPPLWHSQNITQEKKRNSSGFLPAAPSQHLPSQRNDDSDYSDGFESIEEIEAVKDVQSDSEEHSEEQEPWAAGLHQNSSQGTKQVGDHGHHDTSEDDDDDDDDDEVEDKDDSPLPLSSGSSTKENHNENDENKTNLCEDIEMPNFFLPSHHLEASMRAIRLAPVFPSVFSDPDVKSAAQHHHVTRPRLNLHSSSANREETKRIAKIFASHFTEEC</sequence>
<feature type="compositionally biased region" description="Acidic residues" evidence="1">
    <location>
        <begin position="1998"/>
        <end position="2010"/>
    </location>
</feature>
<feature type="region of interest" description="Disordered" evidence="1">
    <location>
        <begin position="654"/>
        <end position="749"/>
    </location>
</feature>
<feature type="domain" description="C2" evidence="2">
    <location>
        <begin position="933"/>
        <end position="1095"/>
    </location>
</feature>
<dbReference type="Gene3D" id="2.60.40.150">
    <property type="entry name" value="C2 domain"/>
    <property type="match status" value="3"/>
</dbReference>
<feature type="compositionally biased region" description="Basic and acidic residues" evidence="1">
    <location>
        <begin position="438"/>
        <end position="456"/>
    </location>
</feature>
<dbReference type="Proteomes" id="UP000694621">
    <property type="component" value="Unplaced"/>
</dbReference>
<reference evidence="3 6" key="1">
    <citation type="submission" date="2021-07" db="EMBL/GenBank/DDBJ databases">
        <authorList>
            <person name="Imarazene B."/>
            <person name="Zahm M."/>
            <person name="Klopp C."/>
            <person name="Cabau C."/>
            <person name="Beille S."/>
            <person name="Jouanno E."/>
            <person name="Castinel A."/>
            <person name="Lluch J."/>
            <person name="Gil L."/>
            <person name="Kuchtly C."/>
            <person name="Lopez Roques C."/>
            <person name="Donnadieu C."/>
            <person name="Parrinello H."/>
            <person name="Journot L."/>
            <person name="Du K."/>
            <person name="Schartl M."/>
            <person name="Retaux S."/>
            <person name="Guiguen Y."/>
        </authorList>
    </citation>
    <scope>NUCLEOTIDE SEQUENCE [LARGE SCALE GENOMIC DNA]</scope>
    <source>
        <strain evidence="3">Pach_M1</strain>
        <tissue evidence="3">Testis</tissue>
    </source>
</reference>
<dbReference type="Ensembl" id="ENSAMXT00005055963.1">
    <property type="protein sequence ID" value="ENSAMXP00005051693.1"/>
    <property type="gene ID" value="ENSAMXG00005023326.1"/>
</dbReference>